<reference evidence="5" key="2">
    <citation type="submission" date="2015-07" db="EMBL/GenBank/DDBJ databases">
        <title>Contrasting host-pathogen interactions and genome evolution in two generalist and specialist microsporidian pathogens of mosquitoes.</title>
        <authorList>
            <consortium name="The Broad Institute Genomics Platform"/>
            <consortium name="The Broad Institute Genome Sequencing Center for Infectious Disease"/>
            <person name="Cuomo C.A."/>
            <person name="Sanscrainte N.D."/>
            <person name="Goldberg J.M."/>
            <person name="Heiman D."/>
            <person name="Young S."/>
            <person name="Zeng Q."/>
            <person name="Becnel J.J."/>
            <person name="Birren B.W."/>
        </authorList>
    </citation>
    <scope>NUCLEOTIDE SEQUENCE [LARGE SCALE GENOMIC DNA]</scope>
    <source>
        <strain evidence="5">USNM 41457</strain>
    </source>
</reference>
<dbReference type="Proteomes" id="UP000003163">
    <property type="component" value="Unassembled WGS sequence"/>
</dbReference>
<dbReference type="GO" id="GO:0016303">
    <property type="term" value="F:1-phosphatidylinositol-3-kinase activity"/>
    <property type="evidence" value="ECO:0007669"/>
    <property type="project" value="TreeGrafter"/>
</dbReference>
<dbReference type="InterPro" id="IPR011009">
    <property type="entry name" value="Kinase-like_dom_sf"/>
</dbReference>
<reference evidence="4 5" key="1">
    <citation type="submission" date="2011-08" db="EMBL/GenBank/DDBJ databases">
        <authorList>
            <person name="Liu Z.J."/>
            <person name="Shi F.L."/>
            <person name="Lu J.Q."/>
            <person name="Li M."/>
            <person name="Wang Z.L."/>
        </authorList>
    </citation>
    <scope>NUCLEOTIDE SEQUENCE [LARGE SCALE GENOMIC DNA]</scope>
    <source>
        <strain evidence="4 5">USNM 41457</strain>
    </source>
</reference>
<dbReference type="HOGENOM" id="CLU_721653_0_0_1"/>
<dbReference type="AlphaFoldDB" id="J9D2U9"/>
<dbReference type="InParanoid" id="J9D2U9"/>
<evidence type="ECO:0000256" key="1">
    <source>
        <dbReference type="ARBA" id="ARBA00022679"/>
    </source>
</evidence>
<dbReference type="EMBL" id="AFBI03000003">
    <property type="protein sequence ID" value="EJW01904.1"/>
    <property type="molecule type" value="Genomic_DNA"/>
</dbReference>
<organism evidence="4 5">
    <name type="scientific">Edhazardia aedis (strain USNM 41457)</name>
    <name type="common">Microsporidian parasite</name>
    <dbReference type="NCBI Taxonomy" id="1003232"/>
    <lineage>
        <taxon>Eukaryota</taxon>
        <taxon>Fungi</taxon>
        <taxon>Fungi incertae sedis</taxon>
        <taxon>Microsporidia</taxon>
        <taxon>Edhazardia</taxon>
    </lineage>
</organism>
<dbReference type="GO" id="GO:0005768">
    <property type="term" value="C:endosome"/>
    <property type="evidence" value="ECO:0007669"/>
    <property type="project" value="TreeGrafter"/>
</dbReference>
<accession>J9D2U9</accession>
<keyword evidence="1" id="KW-0808">Transferase</keyword>
<dbReference type="SMART" id="SM00146">
    <property type="entry name" value="PI3Kc"/>
    <property type="match status" value="1"/>
</dbReference>
<dbReference type="Gene3D" id="3.30.1010.10">
    <property type="entry name" value="Phosphatidylinositol 3-kinase Catalytic Subunit, Chain A, domain 4"/>
    <property type="match status" value="1"/>
</dbReference>
<dbReference type="OrthoDB" id="67688at2759"/>
<dbReference type="GO" id="GO:0006897">
    <property type="term" value="P:endocytosis"/>
    <property type="evidence" value="ECO:0007669"/>
    <property type="project" value="TreeGrafter"/>
</dbReference>
<evidence type="ECO:0000259" key="3">
    <source>
        <dbReference type="PROSITE" id="PS50290"/>
    </source>
</evidence>
<dbReference type="GO" id="GO:0000407">
    <property type="term" value="C:phagophore assembly site"/>
    <property type="evidence" value="ECO:0007669"/>
    <property type="project" value="TreeGrafter"/>
</dbReference>
<dbReference type="Gene3D" id="1.10.1070.11">
    <property type="entry name" value="Phosphatidylinositol 3-/4-kinase, catalytic domain"/>
    <property type="match status" value="1"/>
</dbReference>
<evidence type="ECO:0000313" key="5">
    <source>
        <dbReference type="Proteomes" id="UP000003163"/>
    </source>
</evidence>
<dbReference type="PANTHER" id="PTHR10048:SF7">
    <property type="entry name" value="PHOSPHATIDYLINOSITOL 3-KINASE CATALYTIC SUBUNIT TYPE 3"/>
    <property type="match status" value="1"/>
</dbReference>
<keyword evidence="5" id="KW-1185">Reference proteome</keyword>
<dbReference type="GO" id="GO:0034271">
    <property type="term" value="C:phosphatidylinositol 3-kinase complex, class III, type I"/>
    <property type="evidence" value="ECO:0007669"/>
    <property type="project" value="TreeGrafter"/>
</dbReference>
<dbReference type="STRING" id="1003232.J9D2U9"/>
<dbReference type="InterPro" id="IPR015433">
    <property type="entry name" value="PI3/4_kinase"/>
</dbReference>
<dbReference type="VEuPathDB" id="MicrosporidiaDB:EDEG_00334"/>
<dbReference type="PANTHER" id="PTHR10048">
    <property type="entry name" value="PHOSPHATIDYLINOSITOL KINASE"/>
    <property type="match status" value="1"/>
</dbReference>
<sequence length="383" mass="45353">MSHDACVNSKNHKIICKFIMKFFKKFYLNPINIKIDNNLLEPKIINSTTKNLQLFVLEIRRLYDFLMCYPIFCESSFKQVFQVIHGYIFLNDIPFIHTFDIIDDQLIHLKYIEIKTLRIIQSANRPLEITFIDDLMIKHQYLYKRGVNLMKDVCIVNIFKIFSNYLNVRIIEYKIIVFSKYDGLIEMVPNITFDIQFKRFISNLLDLKDYDISKNEIFIHTLSFYTLSTFLCGIGDRTDGNVCFTENAIFHIDFSYIFGSKPKTNFLTPDDTFFFPSFVKTLLSTKPIFASKVLRTMKNMYKIMRLNSKSILDKIETLFQKQVFFDIDSISAMNYLREKFKLNLEDNQANLFIENLFYNEVRTLNSYITSGLNTAGRVFRSFL</sequence>
<dbReference type="PROSITE" id="PS50290">
    <property type="entry name" value="PI3_4_KINASE_3"/>
    <property type="match status" value="1"/>
</dbReference>
<dbReference type="GO" id="GO:0034272">
    <property type="term" value="C:phosphatidylinositol 3-kinase complex, class III, type II"/>
    <property type="evidence" value="ECO:0007669"/>
    <property type="project" value="TreeGrafter"/>
</dbReference>
<evidence type="ECO:0000256" key="2">
    <source>
        <dbReference type="ARBA" id="ARBA00022777"/>
    </source>
</evidence>
<name>J9D2U9_EDHAE</name>
<gene>
    <name evidence="4" type="ORF">EDEG_00334</name>
</gene>
<comment type="caution">
    <text evidence="4">The sequence shown here is derived from an EMBL/GenBank/DDBJ whole genome shotgun (WGS) entry which is preliminary data.</text>
</comment>
<dbReference type="InterPro" id="IPR000403">
    <property type="entry name" value="PI3/4_kinase_cat_dom"/>
</dbReference>
<dbReference type="SUPFAM" id="SSF56112">
    <property type="entry name" value="Protein kinase-like (PK-like)"/>
    <property type="match status" value="1"/>
</dbReference>
<keyword evidence="2" id="KW-0418">Kinase</keyword>
<feature type="domain" description="PI3K/PI4K catalytic" evidence="3">
    <location>
        <begin position="113"/>
        <end position="365"/>
    </location>
</feature>
<evidence type="ECO:0000313" key="4">
    <source>
        <dbReference type="EMBL" id="EJW01904.1"/>
    </source>
</evidence>
<protein>
    <recommendedName>
        <fullName evidence="3">PI3K/PI4K catalytic domain-containing protein</fullName>
    </recommendedName>
</protein>
<dbReference type="GO" id="GO:0000045">
    <property type="term" value="P:autophagosome assembly"/>
    <property type="evidence" value="ECO:0007669"/>
    <property type="project" value="TreeGrafter"/>
</dbReference>
<proteinExistence type="predicted"/>
<dbReference type="GO" id="GO:0048015">
    <property type="term" value="P:phosphatidylinositol-mediated signaling"/>
    <property type="evidence" value="ECO:0007669"/>
    <property type="project" value="TreeGrafter"/>
</dbReference>
<dbReference type="InterPro" id="IPR036940">
    <property type="entry name" value="PI3/4_kinase_cat_sf"/>
</dbReference>
<dbReference type="GO" id="GO:0005777">
    <property type="term" value="C:peroxisome"/>
    <property type="evidence" value="ECO:0007669"/>
    <property type="project" value="TreeGrafter"/>
</dbReference>